<comment type="caution">
    <text evidence="1">The sequence shown here is derived from an EMBL/GenBank/DDBJ whole genome shotgun (WGS) entry which is preliminary data.</text>
</comment>
<evidence type="ECO:0000313" key="1">
    <source>
        <dbReference type="EMBL" id="ORA77750.1"/>
    </source>
</evidence>
<dbReference type="Proteomes" id="UP000192713">
    <property type="component" value="Unassembled WGS sequence"/>
</dbReference>
<accession>A0A1X0E141</accession>
<protein>
    <submittedName>
        <fullName evidence="1">Uncharacterized protein</fullName>
    </submittedName>
</protein>
<reference evidence="1 2" key="1">
    <citation type="submission" date="2017-02" db="EMBL/GenBank/DDBJ databases">
        <title>The new phylogeny of genus Mycobacterium.</title>
        <authorList>
            <person name="Tortoli E."/>
            <person name="Trovato A."/>
            <person name="Cirillo D.M."/>
        </authorList>
    </citation>
    <scope>NUCLEOTIDE SEQUENCE [LARGE SCALE GENOMIC DNA]</scope>
    <source>
        <strain evidence="1 2">DSM 45093</strain>
    </source>
</reference>
<gene>
    <name evidence="1" type="ORF">BST28_16755</name>
</gene>
<dbReference type="PROSITE" id="PS51318">
    <property type="entry name" value="TAT"/>
    <property type="match status" value="1"/>
</dbReference>
<proteinExistence type="predicted"/>
<name>A0A1X0E141_9MYCO</name>
<dbReference type="InterPro" id="IPR006311">
    <property type="entry name" value="TAT_signal"/>
</dbReference>
<dbReference type="Pfam" id="PF21526">
    <property type="entry name" value="PGRS"/>
    <property type="match status" value="1"/>
</dbReference>
<sequence length="169" mass="17011">MSRRGNPRSTRRRGARAAIGAFAAAGTIGGAFGLSPLAPAPPAHADADLDWLVELFAPAAGLAAGSDPLEASDVFGLDLYTVLHDQMQTWITSPLGIQIDTTINQLAGAYLIGNGIDGTADNPNGGAGGLWFGDGGDGYDQTLAAVTTGLRRAVGLHEAGAAGTTRAAV</sequence>
<dbReference type="RefSeq" id="WP_337339092.1">
    <property type="nucleotide sequence ID" value="NZ_MVHU01000028.1"/>
</dbReference>
<feature type="non-terminal residue" evidence="1">
    <location>
        <position position="169"/>
    </location>
</feature>
<organism evidence="1 2">
    <name type="scientific">Mycolicibacter kumamotonensis</name>
    <dbReference type="NCBI Taxonomy" id="354243"/>
    <lineage>
        <taxon>Bacteria</taxon>
        <taxon>Bacillati</taxon>
        <taxon>Actinomycetota</taxon>
        <taxon>Actinomycetes</taxon>
        <taxon>Mycobacteriales</taxon>
        <taxon>Mycobacteriaceae</taxon>
        <taxon>Mycolicibacter</taxon>
    </lineage>
</organism>
<dbReference type="EMBL" id="MVHU01000028">
    <property type="protein sequence ID" value="ORA77750.1"/>
    <property type="molecule type" value="Genomic_DNA"/>
</dbReference>
<evidence type="ECO:0000313" key="2">
    <source>
        <dbReference type="Proteomes" id="UP000192713"/>
    </source>
</evidence>
<dbReference type="InterPro" id="IPR048996">
    <property type="entry name" value="PGRS_rpt"/>
</dbReference>
<dbReference type="AlphaFoldDB" id="A0A1X0E141"/>